<evidence type="ECO:0000256" key="5">
    <source>
        <dbReference type="ARBA" id="ARBA00022741"/>
    </source>
</evidence>
<dbReference type="GO" id="GO:0046316">
    <property type="term" value="F:gluconokinase activity"/>
    <property type="evidence" value="ECO:0007669"/>
    <property type="project" value="UniProtKB-EC"/>
</dbReference>
<dbReference type="PANTHER" id="PTHR43442">
    <property type="entry name" value="GLUCONOKINASE-RELATED"/>
    <property type="match status" value="1"/>
</dbReference>
<organism evidence="11 12">
    <name type="scientific">Lyophyllum shimeji</name>
    <name type="common">Hon-shimeji</name>
    <name type="synonym">Tricholoma shimeji</name>
    <dbReference type="NCBI Taxonomy" id="47721"/>
    <lineage>
        <taxon>Eukaryota</taxon>
        <taxon>Fungi</taxon>
        <taxon>Dikarya</taxon>
        <taxon>Basidiomycota</taxon>
        <taxon>Agaricomycotina</taxon>
        <taxon>Agaricomycetes</taxon>
        <taxon>Agaricomycetidae</taxon>
        <taxon>Agaricales</taxon>
        <taxon>Tricholomatineae</taxon>
        <taxon>Lyophyllaceae</taxon>
        <taxon>Lyophyllum</taxon>
    </lineage>
</organism>
<evidence type="ECO:0000256" key="7">
    <source>
        <dbReference type="ARBA" id="ARBA00022840"/>
    </source>
</evidence>
<evidence type="ECO:0000256" key="8">
    <source>
        <dbReference type="ARBA" id="ARBA00048090"/>
    </source>
</evidence>
<dbReference type="SUPFAM" id="SSF52540">
    <property type="entry name" value="P-loop containing nucleoside triphosphate hydrolases"/>
    <property type="match status" value="1"/>
</dbReference>
<dbReference type="Gene3D" id="3.40.50.300">
    <property type="entry name" value="P-loop containing nucleotide triphosphate hydrolases"/>
    <property type="match status" value="1"/>
</dbReference>
<feature type="compositionally biased region" description="Basic and acidic residues" evidence="10">
    <location>
        <begin position="7"/>
        <end position="17"/>
    </location>
</feature>
<evidence type="ECO:0000256" key="9">
    <source>
        <dbReference type="RuleBase" id="RU363066"/>
    </source>
</evidence>
<keyword evidence="12" id="KW-1185">Reference proteome</keyword>
<comment type="pathway">
    <text evidence="1 9">Carbohydrate acid metabolism; D-gluconate degradation.</text>
</comment>
<proteinExistence type="inferred from homology"/>
<dbReference type="CDD" id="cd02021">
    <property type="entry name" value="GntK"/>
    <property type="match status" value="1"/>
</dbReference>
<dbReference type="Proteomes" id="UP001063166">
    <property type="component" value="Unassembled WGS sequence"/>
</dbReference>
<protein>
    <recommendedName>
        <fullName evidence="3 9">Gluconokinase</fullName>
        <ecNumber evidence="3 9">2.7.1.12</ecNumber>
    </recommendedName>
</protein>
<gene>
    <name evidence="11" type="ORF">LshimejAT787_0400130</name>
</gene>
<dbReference type="EMBL" id="BRPK01000004">
    <property type="protein sequence ID" value="GLB36962.1"/>
    <property type="molecule type" value="Genomic_DNA"/>
</dbReference>
<dbReference type="GO" id="GO:0005524">
    <property type="term" value="F:ATP binding"/>
    <property type="evidence" value="ECO:0007669"/>
    <property type="project" value="UniProtKB-KW"/>
</dbReference>
<keyword evidence="6 9" id="KW-0418">Kinase</keyword>
<dbReference type="InterPro" id="IPR027417">
    <property type="entry name" value="P-loop_NTPase"/>
</dbReference>
<name>A0A9P3PKF5_LYOSH</name>
<comment type="catalytic activity">
    <reaction evidence="8 9">
        <text>D-gluconate + ATP = 6-phospho-D-gluconate + ADP + H(+)</text>
        <dbReference type="Rhea" id="RHEA:19433"/>
        <dbReference type="ChEBI" id="CHEBI:15378"/>
        <dbReference type="ChEBI" id="CHEBI:18391"/>
        <dbReference type="ChEBI" id="CHEBI:30616"/>
        <dbReference type="ChEBI" id="CHEBI:58759"/>
        <dbReference type="ChEBI" id="CHEBI:456216"/>
        <dbReference type="EC" id="2.7.1.12"/>
    </reaction>
</comment>
<dbReference type="GO" id="GO:0005737">
    <property type="term" value="C:cytoplasm"/>
    <property type="evidence" value="ECO:0007669"/>
    <property type="project" value="TreeGrafter"/>
</dbReference>
<evidence type="ECO:0000256" key="4">
    <source>
        <dbReference type="ARBA" id="ARBA00022679"/>
    </source>
</evidence>
<comment type="similarity">
    <text evidence="2 9">Belongs to the gluconokinase GntK/GntV family.</text>
</comment>
<evidence type="ECO:0000256" key="6">
    <source>
        <dbReference type="ARBA" id="ARBA00022777"/>
    </source>
</evidence>
<dbReference type="Pfam" id="PF13238">
    <property type="entry name" value="AAA_18"/>
    <property type="match status" value="1"/>
</dbReference>
<dbReference type="EC" id="2.7.1.12" evidence="3 9"/>
<keyword evidence="7 9" id="KW-0067">ATP-binding</keyword>
<dbReference type="InterPro" id="IPR006001">
    <property type="entry name" value="Therm_gnt_kin"/>
</dbReference>
<evidence type="ECO:0000313" key="12">
    <source>
        <dbReference type="Proteomes" id="UP001063166"/>
    </source>
</evidence>
<evidence type="ECO:0000313" key="11">
    <source>
        <dbReference type="EMBL" id="GLB36962.1"/>
    </source>
</evidence>
<accession>A0A9P3PKF5</accession>
<keyword evidence="5 9" id="KW-0547">Nucleotide-binding</keyword>
<dbReference type="PANTHER" id="PTHR43442:SF3">
    <property type="entry name" value="GLUCONOKINASE-RELATED"/>
    <property type="match status" value="1"/>
</dbReference>
<dbReference type="NCBIfam" id="TIGR01313">
    <property type="entry name" value="therm_gnt_kin"/>
    <property type="match status" value="1"/>
</dbReference>
<evidence type="ECO:0000256" key="1">
    <source>
        <dbReference type="ARBA" id="ARBA00004875"/>
    </source>
</evidence>
<evidence type="ECO:0000256" key="10">
    <source>
        <dbReference type="SAM" id="MobiDB-lite"/>
    </source>
</evidence>
<dbReference type="OrthoDB" id="275177at2759"/>
<comment type="caution">
    <text evidence="11">The sequence shown here is derived from an EMBL/GenBank/DDBJ whole genome shotgun (WGS) entry which is preliminary data.</text>
</comment>
<evidence type="ECO:0000256" key="2">
    <source>
        <dbReference type="ARBA" id="ARBA00008420"/>
    </source>
</evidence>
<evidence type="ECO:0000256" key="3">
    <source>
        <dbReference type="ARBA" id="ARBA00012054"/>
    </source>
</evidence>
<feature type="region of interest" description="Disordered" evidence="10">
    <location>
        <begin position="1"/>
        <end position="23"/>
    </location>
</feature>
<keyword evidence="4 9" id="KW-0808">Transferase</keyword>
<dbReference type="AlphaFoldDB" id="A0A9P3PKF5"/>
<sequence>MSLAAHEVTREQPDRPHPQQPRPVFIVVMGVSGTGKSTLGRALAARLNVPYIEGDDLHPATNVAKMSAGIPLTDADREPWLALIRATAERITLSQERHREGEQGRPPGVVISSSALKRYYRDILRGKRVVGGKAEEERDGEEEKLRTYFVFIEGPREVLLDRMEKRPGHFMKATMLDSQLNTLESPAGEEGVVVVSVEESTEEQVRKAIEGLKRLGAGDVLEGVGD</sequence>
<reference evidence="11" key="1">
    <citation type="submission" date="2022-07" db="EMBL/GenBank/DDBJ databases">
        <title>The genome of Lyophyllum shimeji provides insight into the initial evolution of ectomycorrhizal fungal genome.</title>
        <authorList>
            <person name="Kobayashi Y."/>
            <person name="Shibata T."/>
            <person name="Hirakawa H."/>
            <person name="Shigenobu S."/>
            <person name="Nishiyama T."/>
            <person name="Yamada A."/>
            <person name="Hasebe M."/>
            <person name="Kawaguchi M."/>
        </authorList>
    </citation>
    <scope>NUCLEOTIDE SEQUENCE</scope>
    <source>
        <strain evidence="11">AT787</strain>
    </source>
</reference>
<dbReference type="GO" id="GO:0005975">
    <property type="term" value="P:carbohydrate metabolic process"/>
    <property type="evidence" value="ECO:0007669"/>
    <property type="project" value="InterPro"/>
</dbReference>